<dbReference type="InterPro" id="IPR036188">
    <property type="entry name" value="FAD/NAD-bd_sf"/>
</dbReference>
<dbReference type="EMBL" id="JANKHO010000118">
    <property type="protein sequence ID" value="KAJ3514987.1"/>
    <property type="molecule type" value="Genomic_DNA"/>
</dbReference>
<dbReference type="InterPro" id="IPR002938">
    <property type="entry name" value="FAD-bd"/>
</dbReference>
<organism evidence="9 10">
    <name type="scientific">Agrocybe chaxingu</name>
    <dbReference type="NCBI Taxonomy" id="84603"/>
    <lineage>
        <taxon>Eukaryota</taxon>
        <taxon>Fungi</taxon>
        <taxon>Dikarya</taxon>
        <taxon>Basidiomycota</taxon>
        <taxon>Agaricomycotina</taxon>
        <taxon>Agaricomycetes</taxon>
        <taxon>Agaricomycetidae</taxon>
        <taxon>Agaricales</taxon>
        <taxon>Agaricineae</taxon>
        <taxon>Strophariaceae</taxon>
        <taxon>Agrocybe</taxon>
    </lineage>
</organism>
<evidence type="ECO:0000256" key="6">
    <source>
        <dbReference type="ARBA" id="ARBA00023033"/>
    </source>
</evidence>
<dbReference type="PROSITE" id="PS01304">
    <property type="entry name" value="UBIH"/>
    <property type="match status" value="1"/>
</dbReference>
<keyword evidence="5" id="KW-0560">Oxidoreductase</keyword>
<dbReference type="InterPro" id="IPR018168">
    <property type="entry name" value="Ubi_Hdrlase_CS"/>
</dbReference>
<sequence>MVHNPRGTFEGPNTTAYQRFLPTGPIAFLPLSPTISSLVWSTKPALAAALLASDPAVLAAMINAAFRLPDVSMKYLHSLVLDFHARGSSISPSTLCEEIRWREQAHAIDQNSAYASTVDKAKVQLGIPPADSESIPPLVTELQPGSAASFPLRYNHAESYLGEGHGARTVLVGDAAHTVHPLAGQGLNIGLGDVQCLSRCIENSLLAGGDIGSYTALLPYAQERYLANHTLMSAMDKLHKLYTTDNQALVWARSVGVEVLNELDSVKAAIMMSAGTQSRSSNGGSPGWNFAGNTVQTLAGVARTAGSVTGILAAALQNLAQTSSMPERTLSAIYTSIYIGILGDLALDDPSLQDILADIMLGGILADFTSFSPPESAPPGSIQICNDDLDRPKAVYGPFHEQELLAFGTPIRRHLDASTKLRLLDEVRTTLRSIALFFHGDTFHVHEPDGKLVGLPDTIQKHKIEIEATRQEITRVSMHLAELIIQISQAREEFDPELNQAVCITLPAYDAARSASIDLLAATIEASLIKLSFLQARTERAFYNHHPRNGTGGKKTIAGAIEAAYSTLKSEEKELKAESNSLDQQLQEYETMLQLVDGGNSGYQQIVNDWTRVKQDTDECLKDLRRLGWTGD</sequence>
<keyword evidence="3" id="KW-0285">Flavoprotein</keyword>
<dbReference type="GO" id="GO:0006744">
    <property type="term" value="P:ubiquinone biosynthetic process"/>
    <property type="evidence" value="ECO:0007669"/>
    <property type="project" value="UniProtKB-ARBA"/>
</dbReference>
<evidence type="ECO:0000256" key="7">
    <source>
        <dbReference type="SAM" id="Coils"/>
    </source>
</evidence>
<comment type="cofactor">
    <cofactor evidence="1">
        <name>FAD</name>
        <dbReference type="ChEBI" id="CHEBI:57692"/>
    </cofactor>
</comment>
<evidence type="ECO:0000256" key="3">
    <source>
        <dbReference type="ARBA" id="ARBA00022630"/>
    </source>
</evidence>
<protein>
    <recommendedName>
        <fullName evidence="8">FAD-binding domain-containing protein</fullName>
    </recommendedName>
</protein>
<comment type="caution">
    <text evidence="9">The sequence shown here is derived from an EMBL/GenBank/DDBJ whole genome shotgun (WGS) entry which is preliminary data.</text>
</comment>
<evidence type="ECO:0000259" key="8">
    <source>
        <dbReference type="Pfam" id="PF01494"/>
    </source>
</evidence>
<evidence type="ECO:0000256" key="4">
    <source>
        <dbReference type="ARBA" id="ARBA00022827"/>
    </source>
</evidence>
<dbReference type="Pfam" id="PF01494">
    <property type="entry name" value="FAD_binding_3"/>
    <property type="match status" value="1"/>
</dbReference>
<feature type="coiled-coil region" evidence="7">
    <location>
        <begin position="565"/>
        <end position="592"/>
    </location>
</feature>
<feature type="domain" description="FAD-binding" evidence="8">
    <location>
        <begin position="143"/>
        <end position="202"/>
    </location>
</feature>
<dbReference type="Proteomes" id="UP001148786">
    <property type="component" value="Unassembled WGS sequence"/>
</dbReference>
<dbReference type="PANTHER" id="PTHR43876:SF7">
    <property type="entry name" value="UBIQUINONE BIOSYNTHESIS MONOOXYGENASE COQ6, MITOCHONDRIAL"/>
    <property type="match status" value="1"/>
</dbReference>
<keyword evidence="6" id="KW-0503">Monooxygenase</keyword>
<dbReference type="OrthoDB" id="683240at2759"/>
<dbReference type="Gene3D" id="3.50.50.60">
    <property type="entry name" value="FAD/NAD(P)-binding domain"/>
    <property type="match status" value="1"/>
</dbReference>
<dbReference type="GO" id="GO:0005739">
    <property type="term" value="C:mitochondrion"/>
    <property type="evidence" value="ECO:0007669"/>
    <property type="project" value="TreeGrafter"/>
</dbReference>
<evidence type="ECO:0000256" key="2">
    <source>
        <dbReference type="ARBA" id="ARBA00005349"/>
    </source>
</evidence>
<evidence type="ECO:0000256" key="5">
    <source>
        <dbReference type="ARBA" id="ARBA00023002"/>
    </source>
</evidence>
<keyword evidence="7" id="KW-0175">Coiled coil</keyword>
<reference evidence="9" key="1">
    <citation type="submission" date="2022-07" db="EMBL/GenBank/DDBJ databases">
        <title>Genome Sequence of Agrocybe chaxingu.</title>
        <authorList>
            <person name="Buettner E."/>
        </authorList>
    </citation>
    <scope>NUCLEOTIDE SEQUENCE</scope>
    <source>
        <strain evidence="9">MP-N11</strain>
    </source>
</reference>
<evidence type="ECO:0000256" key="1">
    <source>
        <dbReference type="ARBA" id="ARBA00001974"/>
    </source>
</evidence>
<dbReference type="InterPro" id="IPR051205">
    <property type="entry name" value="UbiH/COQ6_monooxygenase"/>
</dbReference>
<comment type="similarity">
    <text evidence="2">Belongs to the UbiH/COQ6 family.</text>
</comment>
<evidence type="ECO:0000313" key="10">
    <source>
        <dbReference type="Proteomes" id="UP001148786"/>
    </source>
</evidence>
<keyword evidence="4" id="KW-0274">FAD</keyword>
<proteinExistence type="inferred from homology"/>
<dbReference type="SUPFAM" id="SSF51905">
    <property type="entry name" value="FAD/NAD(P)-binding domain"/>
    <property type="match status" value="1"/>
</dbReference>
<evidence type="ECO:0000313" key="9">
    <source>
        <dbReference type="EMBL" id="KAJ3514987.1"/>
    </source>
</evidence>
<dbReference type="AlphaFoldDB" id="A0A9W8K7D5"/>
<dbReference type="FunFam" id="3.50.50.60:FF:000021">
    <property type="entry name" value="Ubiquinone biosynthesis monooxygenase COQ6"/>
    <property type="match status" value="1"/>
</dbReference>
<dbReference type="GO" id="GO:0071949">
    <property type="term" value="F:FAD binding"/>
    <property type="evidence" value="ECO:0007669"/>
    <property type="project" value="InterPro"/>
</dbReference>
<accession>A0A9W8K7D5</accession>
<dbReference type="GO" id="GO:0004497">
    <property type="term" value="F:monooxygenase activity"/>
    <property type="evidence" value="ECO:0007669"/>
    <property type="project" value="UniProtKB-KW"/>
</dbReference>
<keyword evidence="10" id="KW-1185">Reference proteome</keyword>
<gene>
    <name evidence="9" type="ORF">NLJ89_g2037</name>
</gene>
<dbReference type="Gene3D" id="3.30.9.10">
    <property type="entry name" value="D-Amino Acid Oxidase, subunit A, domain 2"/>
    <property type="match status" value="1"/>
</dbReference>
<dbReference type="PANTHER" id="PTHR43876">
    <property type="entry name" value="UBIQUINONE BIOSYNTHESIS MONOOXYGENASE COQ6, MITOCHONDRIAL"/>
    <property type="match status" value="1"/>
</dbReference>
<name>A0A9W8K7D5_9AGAR</name>